<keyword evidence="3 4" id="KW-0378">Hydrolase</keyword>
<reference evidence="5 6" key="1">
    <citation type="submission" date="2018-04" db="EMBL/GenBank/DDBJ databases">
        <title>Genomic Encyclopedia of Archaeal and Bacterial Type Strains, Phase II (KMG-II): from individual species to whole genera.</title>
        <authorList>
            <person name="Goeker M."/>
        </authorList>
    </citation>
    <scope>NUCLEOTIDE SEQUENCE [LARGE SCALE GENOMIC DNA]</scope>
    <source>
        <strain evidence="5 6">DSM 23382</strain>
    </source>
</reference>
<dbReference type="EC" id="3.1.3.12" evidence="4"/>
<dbReference type="GO" id="GO:0005992">
    <property type="term" value="P:trehalose biosynthetic process"/>
    <property type="evidence" value="ECO:0007669"/>
    <property type="project" value="UniProtKB-UniPathway"/>
</dbReference>
<name>A0A2T5V6N5_9HYPH</name>
<comment type="pathway">
    <text evidence="1 4">Glycan biosynthesis; trehalose biosynthesis.</text>
</comment>
<dbReference type="Pfam" id="PF02358">
    <property type="entry name" value="Trehalose_PPase"/>
    <property type="match status" value="1"/>
</dbReference>
<keyword evidence="4" id="KW-0479">Metal-binding</keyword>
<dbReference type="InterPro" id="IPR003337">
    <property type="entry name" value="Trehalose_PPase"/>
</dbReference>
<organism evidence="5 6">
    <name type="scientific">Breoghania corrubedonensis</name>
    <dbReference type="NCBI Taxonomy" id="665038"/>
    <lineage>
        <taxon>Bacteria</taxon>
        <taxon>Pseudomonadati</taxon>
        <taxon>Pseudomonadota</taxon>
        <taxon>Alphaproteobacteria</taxon>
        <taxon>Hyphomicrobiales</taxon>
        <taxon>Stappiaceae</taxon>
        <taxon>Breoghania</taxon>
    </lineage>
</organism>
<evidence type="ECO:0000256" key="4">
    <source>
        <dbReference type="RuleBase" id="RU361117"/>
    </source>
</evidence>
<accession>A0A2T5V6N5</accession>
<dbReference type="PANTHER" id="PTHR43768">
    <property type="entry name" value="TREHALOSE 6-PHOSPHATE PHOSPHATASE"/>
    <property type="match status" value="1"/>
</dbReference>
<dbReference type="InterPro" id="IPR006379">
    <property type="entry name" value="HAD-SF_hydro_IIB"/>
</dbReference>
<dbReference type="InterPro" id="IPR023214">
    <property type="entry name" value="HAD_sf"/>
</dbReference>
<dbReference type="InterPro" id="IPR036412">
    <property type="entry name" value="HAD-like_sf"/>
</dbReference>
<evidence type="ECO:0000313" key="6">
    <source>
        <dbReference type="Proteomes" id="UP000244081"/>
    </source>
</evidence>
<dbReference type="Gene3D" id="3.40.50.1000">
    <property type="entry name" value="HAD superfamily/HAD-like"/>
    <property type="match status" value="1"/>
</dbReference>
<dbReference type="RefSeq" id="WP_107990940.1">
    <property type="nucleotide sequence ID" value="NZ_QAYG01000007.1"/>
</dbReference>
<keyword evidence="6" id="KW-1185">Reference proteome</keyword>
<gene>
    <name evidence="5" type="ORF">C8N35_107124</name>
</gene>
<comment type="similarity">
    <text evidence="2 4">Belongs to the trehalose phosphatase family.</text>
</comment>
<dbReference type="GO" id="GO:0004805">
    <property type="term" value="F:trehalose-phosphatase activity"/>
    <property type="evidence" value="ECO:0007669"/>
    <property type="project" value="UniProtKB-EC"/>
</dbReference>
<protein>
    <recommendedName>
        <fullName evidence="4">Trehalose 6-phosphate phosphatase</fullName>
        <ecNumber evidence="4">3.1.3.12</ecNumber>
    </recommendedName>
</protein>
<comment type="cofactor">
    <cofactor evidence="4">
        <name>Mg(2+)</name>
        <dbReference type="ChEBI" id="CHEBI:18420"/>
    </cofactor>
</comment>
<dbReference type="Gene3D" id="3.30.70.1020">
    <property type="entry name" value="Trehalose-6-phosphate phosphatase related protein, domain 2"/>
    <property type="match status" value="1"/>
</dbReference>
<evidence type="ECO:0000256" key="3">
    <source>
        <dbReference type="ARBA" id="ARBA00022801"/>
    </source>
</evidence>
<dbReference type="OrthoDB" id="9814913at2"/>
<dbReference type="GO" id="GO:0046872">
    <property type="term" value="F:metal ion binding"/>
    <property type="evidence" value="ECO:0007669"/>
    <property type="project" value="UniProtKB-KW"/>
</dbReference>
<evidence type="ECO:0000256" key="1">
    <source>
        <dbReference type="ARBA" id="ARBA00005199"/>
    </source>
</evidence>
<dbReference type="AlphaFoldDB" id="A0A2T5V6N5"/>
<dbReference type="UniPathway" id="UPA00299"/>
<comment type="catalytic activity">
    <reaction evidence="4">
        <text>alpha,alpha-trehalose 6-phosphate + H2O = alpha,alpha-trehalose + phosphate</text>
        <dbReference type="Rhea" id="RHEA:23420"/>
        <dbReference type="ChEBI" id="CHEBI:15377"/>
        <dbReference type="ChEBI" id="CHEBI:16551"/>
        <dbReference type="ChEBI" id="CHEBI:43474"/>
        <dbReference type="ChEBI" id="CHEBI:58429"/>
        <dbReference type="EC" id="3.1.3.12"/>
    </reaction>
</comment>
<evidence type="ECO:0000256" key="2">
    <source>
        <dbReference type="ARBA" id="ARBA00008770"/>
    </source>
</evidence>
<dbReference type="InterPro" id="IPR044651">
    <property type="entry name" value="OTSB-like"/>
</dbReference>
<dbReference type="Proteomes" id="UP000244081">
    <property type="component" value="Unassembled WGS sequence"/>
</dbReference>
<comment type="caution">
    <text evidence="5">The sequence shown here is derived from an EMBL/GenBank/DDBJ whole genome shotgun (WGS) entry which is preliminary data.</text>
</comment>
<comment type="function">
    <text evidence="4">Removes the phosphate from trehalose 6-phosphate to produce free trehalose.</text>
</comment>
<dbReference type="CDD" id="cd01627">
    <property type="entry name" value="HAD_TPP"/>
    <property type="match status" value="1"/>
</dbReference>
<sequence>MTPPPPLSCRHALFLDFDGTLVDIAETPEGIRVPEGLGALLTRVADRLDGALAVVSGRPLSDIDALLKPLRLPAAGLHGLEHRATIGAAVERVAPPPELDILRRRIDAAGLIGEGVRLEDKGLAIAIHYRRAPERGPALAAALTKACADLSGLHMLHGKMVLEIKSQGHDKGVAVTTFLNEPVFAGRVPVFVGDDVTDEDGFRAVLSAGGFAVKVGAGETAAAHRLADVAAVHAWLDAFAAARACA</sequence>
<dbReference type="NCBIfam" id="TIGR01484">
    <property type="entry name" value="HAD-SF-IIB"/>
    <property type="match status" value="1"/>
</dbReference>
<keyword evidence="4" id="KW-0460">Magnesium</keyword>
<dbReference type="NCBIfam" id="TIGR00685">
    <property type="entry name" value="T6PP"/>
    <property type="match status" value="1"/>
</dbReference>
<dbReference type="SUPFAM" id="SSF56784">
    <property type="entry name" value="HAD-like"/>
    <property type="match status" value="1"/>
</dbReference>
<evidence type="ECO:0000313" key="5">
    <source>
        <dbReference type="EMBL" id="PTW59411.1"/>
    </source>
</evidence>
<dbReference type="EMBL" id="QAYG01000007">
    <property type="protein sequence ID" value="PTW59411.1"/>
    <property type="molecule type" value="Genomic_DNA"/>
</dbReference>
<proteinExistence type="inferred from homology"/>
<dbReference type="PANTHER" id="PTHR43768:SF3">
    <property type="entry name" value="TREHALOSE 6-PHOSPHATE PHOSPHATASE"/>
    <property type="match status" value="1"/>
</dbReference>